<feature type="compositionally biased region" description="Acidic residues" evidence="1">
    <location>
        <begin position="588"/>
        <end position="608"/>
    </location>
</feature>
<proteinExistence type="predicted"/>
<feature type="region of interest" description="Disordered" evidence="1">
    <location>
        <begin position="588"/>
        <end position="616"/>
    </location>
</feature>
<keyword evidence="4" id="KW-1185">Reference proteome</keyword>
<accession>A0ABS5UT53</accession>
<evidence type="ECO:0000256" key="2">
    <source>
        <dbReference type="SAM" id="Phobius"/>
    </source>
</evidence>
<dbReference type="EMBL" id="JAFEJU010000001">
    <property type="protein sequence ID" value="MBT1174020.1"/>
    <property type="molecule type" value="Genomic_DNA"/>
</dbReference>
<gene>
    <name evidence="3" type="ORF">JS530_00545</name>
</gene>
<protein>
    <submittedName>
        <fullName evidence="3">Cell surface protein</fullName>
    </submittedName>
</protein>
<keyword evidence="2" id="KW-0812">Transmembrane</keyword>
<keyword evidence="2" id="KW-1133">Transmembrane helix</keyword>
<name>A0ABS5UT53_9BIFI</name>
<evidence type="ECO:0000313" key="4">
    <source>
        <dbReference type="Proteomes" id="UP000711736"/>
    </source>
</evidence>
<dbReference type="RefSeq" id="WP_214375338.1">
    <property type="nucleotide sequence ID" value="NZ_JAFEJU010000001.1"/>
</dbReference>
<sequence length="645" mass="69634">MKTSWLRKRMMAIGAMAVGMALMLGVLVGLPVTAQAASLTQAPSNTYVLYHHGGQQYAVGMAGISPDGSQFYCIEAGILTDYEIGPIEIVKNEYAARVAWLLDKYRSASTLDHAAVAVVVQDKYGAASWGSHRKVIESTRADIIARAAEIWAEAERHAPANATVERTYAEGLRQGEVKVAVTNGAQQPIAGVPFTVTLEGPAVFAANGKASISDTSQSSAKSFTWKATGRGTVKATTSYDSGQLKRMIGLQDMMAFDSMSATPGEAVNFKVRKDFTPSVSTVASDKVLDAGSQVFDEVTSGVADADSHWVPNMLLEAQGYYFDGLAKEDLGKMLAPGTGQSADDYIANIEGDGYKPSAYGSVSFTGPNQHARVQAMTKPDGSKPYVTPSSGGFGTWVWVFRKTHQSKEAQEYLVGDWSSTFLETAESNSNRSKLEVESTVTEHSAAVGAELSDTITISGFPEDHGSFTGNKDYGFGADRPHAQVSVWWAGDPFDASKDEAYKPAGAEVPQEDEHHKLLVTWDIPAKNGTFKVGSGIPDANGDPMNLVAEQHGWYVFVWEFKGDDRVMPAASRYDDAWERTRVRECEEECEEPCEEEEPEPEEESEEPEPLSHTGSSAIPMAGIAASALTVGLIVLVIARKRRMEQ</sequence>
<comment type="caution">
    <text evidence="3">The sequence shown here is derived from an EMBL/GenBank/DDBJ whole genome shotgun (WGS) entry which is preliminary data.</text>
</comment>
<evidence type="ECO:0000256" key="1">
    <source>
        <dbReference type="SAM" id="MobiDB-lite"/>
    </source>
</evidence>
<evidence type="ECO:0000313" key="3">
    <source>
        <dbReference type="EMBL" id="MBT1174020.1"/>
    </source>
</evidence>
<reference evidence="3 4" key="1">
    <citation type="journal article" date="2021" name="Environ. Microbiol.">
        <title>Genetic insights into the dark matter of the mammalian gut microbiota through targeted genome reconstruction.</title>
        <authorList>
            <person name="Lugli G.A."/>
            <person name="Alessandri G."/>
            <person name="Milani C."/>
            <person name="Viappiani A."/>
            <person name="Fontana F."/>
            <person name="Tarracchini C."/>
            <person name="Mancabelli L."/>
            <person name="Argentini C."/>
            <person name="Ruiz L."/>
            <person name="Margolles A."/>
            <person name="van Sinderen D."/>
            <person name="Turroni F."/>
            <person name="Ventura M."/>
        </authorList>
    </citation>
    <scope>NUCLEOTIDE SEQUENCE [LARGE SCALE GENOMIC DNA]</scope>
    <source>
        <strain evidence="3 4">LC6</strain>
    </source>
</reference>
<keyword evidence="2" id="KW-0472">Membrane</keyword>
<feature type="transmembrane region" description="Helical" evidence="2">
    <location>
        <begin position="617"/>
        <end position="638"/>
    </location>
</feature>
<organism evidence="3 4">
    <name type="scientific">Bifidobacterium colobi</name>
    <dbReference type="NCBI Taxonomy" id="2809026"/>
    <lineage>
        <taxon>Bacteria</taxon>
        <taxon>Bacillati</taxon>
        <taxon>Actinomycetota</taxon>
        <taxon>Actinomycetes</taxon>
        <taxon>Bifidobacteriales</taxon>
        <taxon>Bifidobacteriaceae</taxon>
        <taxon>Bifidobacterium</taxon>
    </lineage>
</organism>
<dbReference type="Proteomes" id="UP000711736">
    <property type="component" value="Unassembled WGS sequence"/>
</dbReference>